<protein>
    <submittedName>
        <fullName evidence="5">UDP-glucosyltransferase 2</fullName>
    </submittedName>
</protein>
<accession>A0A9Q0MPA6</accession>
<comment type="caution">
    <text evidence="5">The sequence shown here is derived from an EMBL/GenBank/DDBJ whole genome shotgun (WGS) entry which is preliminary data.</text>
</comment>
<dbReference type="CDD" id="cd03784">
    <property type="entry name" value="GT1_Gtf-like"/>
    <property type="match status" value="1"/>
</dbReference>
<organism evidence="5 6">
    <name type="scientific">Pseudolycoriella hygida</name>
    <dbReference type="NCBI Taxonomy" id="35572"/>
    <lineage>
        <taxon>Eukaryota</taxon>
        <taxon>Metazoa</taxon>
        <taxon>Ecdysozoa</taxon>
        <taxon>Arthropoda</taxon>
        <taxon>Hexapoda</taxon>
        <taxon>Insecta</taxon>
        <taxon>Pterygota</taxon>
        <taxon>Neoptera</taxon>
        <taxon>Endopterygota</taxon>
        <taxon>Diptera</taxon>
        <taxon>Nematocera</taxon>
        <taxon>Sciaroidea</taxon>
        <taxon>Sciaridae</taxon>
        <taxon>Pseudolycoriella</taxon>
    </lineage>
</organism>
<feature type="signal peptide" evidence="4">
    <location>
        <begin position="1"/>
        <end position="24"/>
    </location>
</feature>
<sequence length="487" mass="55314">MKLHTFCKVFLVLLSVFCGQCIDAANILNLMGCPSPSVHLWNSALVNAIAARGHNVTVLSTNKDPQPPANVHYILLEGVYDFIYKNEELDLVSLGYLNAVESIEHIYTFSTSACEGIKRSRGLQTLLNYPKNFKFDLIVYDYTLGPCLLGFLHRFNYPVLIGATPFNNPPYTPNVVGGHNQFSYQPYLTSKFTNKMTIGERFYNLVLYAVDHYYREYYLLPALEHISKEVFGSDCPNVKELEQRTQIALVSTHPSLDFAEPLPPNVIPIGGLQIADPKPLPNDIEGFIAAGKEGTVLFSLGTNIKSKDLGRQKQQAILRAFDDLPQYNFIWKFEAEEIPFKLPPNVMVRKWLRQNDILNHSNIKAFVTHGGSMSTYETSWYGVPTVGIPFIIDQYTNVHKSVTAGVSEWIRFEHLSADELKSKLLMVLTNPSYKNKMAKRSRLLRDQPERPIERAVWYVEYLLRNPDASHLRTPTIELGFIRSNSLD</sequence>
<keyword evidence="6" id="KW-1185">Reference proteome</keyword>
<dbReference type="InterPro" id="IPR002213">
    <property type="entry name" value="UDP_glucos_trans"/>
</dbReference>
<proteinExistence type="inferred from homology"/>
<keyword evidence="2" id="KW-0328">Glycosyltransferase</keyword>
<evidence type="ECO:0000256" key="3">
    <source>
        <dbReference type="ARBA" id="ARBA00022679"/>
    </source>
</evidence>
<dbReference type="PANTHER" id="PTHR48043:SF159">
    <property type="entry name" value="EG:EG0003.4 PROTEIN-RELATED"/>
    <property type="match status" value="1"/>
</dbReference>
<dbReference type="OrthoDB" id="5835829at2759"/>
<evidence type="ECO:0000313" key="6">
    <source>
        <dbReference type="Proteomes" id="UP001151699"/>
    </source>
</evidence>
<keyword evidence="4" id="KW-0732">Signal</keyword>
<dbReference type="PANTHER" id="PTHR48043">
    <property type="entry name" value="EG:EG0003.4 PROTEIN-RELATED"/>
    <property type="match status" value="1"/>
</dbReference>
<feature type="non-terminal residue" evidence="5">
    <location>
        <position position="487"/>
    </location>
</feature>
<keyword evidence="3" id="KW-0808">Transferase</keyword>
<dbReference type="Proteomes" id="UP001151699">
    <property type="component" value="Unassembled WGS sequence"/>
</dbReference>
<evidence type="ECO:0000313" key="5">
    <source>
        <dbReference type="EMBL" id="KAJ6634327.1"/>
    </source>
</evidence>
<dbReference type="AlphaFoldDB" id="A0A9Q0MPA6"/>
<gene>
    <name evidence="5" type="primary">UTG2_20</name>
    <name evidence="5" type="ORF">Bhyg_17767</name>
</gene>
<evidence type="ECO:0000256" key="2">
    <source>
        <dbReference type="ARBA" id="ARBA00022676"/>
    </source>
</evidence>
<name>A0A9Q0MPA6_9DIPT</name>
<dbReference type="EMBL" id="WJQU01000697">
    <property type="protein sequence ID" value="KAJ6634327.1"/>
    <property type="molecule type" value="Genomic_DNA"/>
</dbReference>
<dbReference type="GO" id="GO:0008194">
    <property type="term" value="F:UDP-glycosyltransferase activity"/>
    <property type="evidence" value="ECO:0007669"/>
    <property type="project" value="InterPro"/>
</dbReference>
<dbReference type="InterPro" id="IPR050271">
    <property type="entry name" value="UDP-glycosyltransferase"/>
</dbReference>
<comment type="similarity">
    <text evidence="1">Belongs to the UDP-glycosyltransferase family.</text>
</comment>
<evidence type="ECO:0000256" key="4">
    <source>
        <dbReference type="SAM" id="SignalP"/>
    </source>
</evidence>
<dbReference type="SUPFAM" id="SSF53756">
    <property type="entry name" value="UDP-Glycosyltransferase/glycogen phosphorylase"/>
    <property type="match status" value="1"/>
</dbReference>
<dbReference type="Gene3D" id="3.40.50.2000">
    <property type="entry name" value="Glycogen Phosphorylase B"/>
    <property type="match status" value="1"/>
</dbReference>
<reference evidence="5" key="1">
    <citation type="submission" date="2022-07" db="EMBL/GenBank/DDBJ databases">
        <authorList>
            <person name="Trinca V."/>
            <person name="Uliana J.V.C."/>
            <person name="Torres T.T."/>
            <person name="Ward R.J."/>
            <person name="Monesi N."/>
        </authorList>
    </citation>
    <scope>NUCLEOTIDE SEQUENCE</scope>
    <source>
        <strain evidence="5">HSMRA1968</strain>
        <tissue evidence="5">Whole embryos</tissue>
    </source>
</reference>
<dbReference type="FunFam" id="3.40.50.2000:FF:000021">
    <property type="entry name" value="UDP-glucuronosyltransferase"/>
    <property type="match status" value="1"/>
</dbReference>
<feature type="chain" id="PRO_5040307497" evidence="4">
    <location>
        <begin position="25"/>
        <end position="487"/>
    </location>
</feature>
<dbReference type="Pfam" id="PF00201">
    <property type="entry name" value="UDPGT"/>
    <property type="match status" value="1"/>
</dbReference>
<evidence type="ECO:0000256" key="1">
    <source>
        <dbReference type="ARBA" id="ARBA00009995"/>
    </source>
</evidence>